<dbReference type="Proteomes" id="UP001500973">
    <property type="component" value="Unassembled WGS sequence"/>
</dbReference>
<dbReference type="RefSeq" id="WP_344011815.1">
    <property type="nucleotide sequence ID" value="NZ_BAAAIZ010000024.1"/>
</dbReference>
<evidence type="ECO:0000313" key="3">
    <source>
        <dbReference type="Proteomes" id="UP001500973"/>
    </source>
</evidence>
<keyword evidence="2" id="KW-0489">Methyltransferase</keyword>
<name>A0ABP4JG63_9ACTN</name>
<keyword evidence="3" id="KW-1185">Reference proteome</keyword>
<accession>A0ABP4JG63</accession>
<evidence type="ECO:0000259" key="1">
    <source>
        <dbReference type="Pfam" id="PF08241"/>
    </source>
</evidence>
<proteinExistence type="predicted"/>
<sequence>MTVRTDLTPALRRASELLAVRGIDPLVRDGYLDTLRQRPGSVAAAESTGIQALWATRAGAGFYRFAQALVRAVLKGSRTPTEWLVLPSGGVILDVGSGLGHVTRALAASAGGGVVVLGVDISAPMLARAAEAGMHPRVGFLLADAAQLPFDDACVDGVVSTAVLQLVPDRAAALAEMVRVLRPGGVLTVMIPSTRHGPARLLAALPGGGAHYFDDDELPRMFAAHGLTDVHVRQKGSFQWVRGTRSPVPSRTTM</sequence>
<dbReference type="PANTHER" id="PTHR43591">
    <property type="entry name" value="METHYLTRANSFERASE"/>
    <property type="match status" value="1"/>
</dbReference>
<dbReference type="GO" id="GO:0008168">
    <property type="term" value="F:methyltransferase activity"/>
    <property type="evidence" value="ECO:0007669"/>
    <property type="project" value="UniProtKB-KW"/>
</dbReference>
<gene>
    <name evidence="2" type="ORF">GCM10009601_20610</name>
</gene>
<keyword evidence="2" id="KW-0808">Transferase</keyword>
<dbReference type="EMBL" id="BAAAIZ010000024">
    <property type="protein sequence ID" value="GAA1421063.1"/>
    <property type="molecule type" value="Genomic_DNA"/>
</dbReference>
<dbReference type="InterPro" id="IPR029063">
    <property type="entry name" value="SAM-dependent_MTases_sf"/>
</dbReference>
<feature type="domain" description="Methyltransferase type 11" evidence="1">
    <location>
        <begin position="93"/>
        <end position="188"/>
    </location>
</feature>
<dbReference type="Pfam" id="PF08241">
    <property type="entry name" value="Methyltransf_11"/>
    <property type="match status" value="1"/>
</dbReference>
<dbReference type="PANTHER" id="PTHR43591:SF24">
    <property type="entry name" value="2-METHOXY-6-POLYPRENYL-1,4-BENZOQUINOL METHYLASE, MITOCHONDRIAL"/>
    <property type="match status" value="1"/>
</dbReference>
<reference evidence="3" key="1">
    <citation type="journal article" date="2019" name="Int. J. Syst. Evol. Microbiol.">
        <title>The Global Catalogue of Microorganisms (GCM) 10K type strain sequencing project: providing services to taxonomists for standard genome sequencing and annotation.</title>
        <authorList>
            <consortium name="The Broad Institute Genomics Platform"/>
            <consortium name="The Broad Institute Genome Sequencing Center for Infectious Disease"/>
            <person name="Wu L."/>
            <person name="Ma J."/>
        </authorList>
    </citation>
    <scope>NUCLEOTIDE SEQUENCE [LARGE SCALE GENOMIC DNA]</scope>
    <source>
        <strain evidence="3">JCM 11756</strain>
    </source>
</reference>
<dbReference type="InterPro" id="IPR013216">
    <property type="entry name" value="Methyltransf_11"/>
</dbReference>
<dbReference type="SUPFAM" id="SSF53335">
    <property type="entry name" value="S-adenosyl-L-methionine-dependent methyltransferases"/>
    <property type="match status" value="1"/>
</dbReference>
<dbReference type="GO" id="GO:0032259">
    <property type="term" value="P:methylation"/>
    <property type="evidence" value="ECO:0007669"/>
    <property type="project" value="UniProtKB-KW"/>
</dbReference>
<comment type="caution">
    <text evidence="2">The sequence shown here is derived from an EMBL/GenBank/DDBJ whole genome shotgun (WGS) entry which is preliminary data.</text>
</comment>
<protein>
    <submittedName>
        <fullName evidence="2">Methyltransferase domain-containing protein</fullName>
    </submittedName>
</protein>
<evidence type="ECO:0000313" key="2">
    <source>
        <dbReference type="EMBL" id="GAA1421063.1"/>
    </source>
</evidence>
<dbReference type="CDD" id="cd02440">
    <property type="entry name" value="AdoMet_MTases"/>
    <property type="match status" value="1"/>
</dbReference>
<dbReference type="Gene3D" id="3.40.50.150">
    <property type="entry name" value="Vaccinia Virus protein VP39"/>
    <property type="match status" value="1"/>
</dbReference>
<organism evidence="2 3">
    <name type="scientific">Streptomyces thermospinosisporus</name>
    <dbReference type="NCBI Taxonomy" id="161482"/>
    <lineage>
        <taxon>Bacteria</taxon>
        <taxon>Bacillati</taxon>
        <taxon>Actinomycetota</taxon>
        <taxon>Actinomycetes</taxon>
        <taxon>Kitasatosporales</taxon>
        <taxon>Streptomycetaceae</taxon>
        <taxon>Streptomyces</taxon>
    </lineage>
</organism>